<feature type="region of interest" description="Disordered" evidence="2">
    <location>
        <begin position="1"/>
        <end position="31"/>
    </location>
</feature>
<feature type="region of interest" description="Disordered" evidence="2">
    <location>
        <begin position="64"/>
        <end position="137"/>
    </location>
</feature>
<evidence type="ECO:0008006" key="5">
    <source>
        <dbReference type="Google" id="ProtNLM"/>
    </source>
</evidence>
<comment type="caution">
    <text evidence="3">The sequence shown here is derived from an EMBL/GenBank/DDBJ whole genome shotgun (WGS) entry which is preliminary data.</text>
</comment>
<dbReference type="PROSITE" id="PS50088">
    <property type="entry name" value="ANK_REPEAT"/>
    <property type="match status" value="1"/>
</dbReference>
<evidence type="ECO:0000313" key="4">
    <source>
        <dbReference type="Proteomes" id="UP000673691"/>
    </source>
</evidence>
<feature type="compositionally biased region" description="Basic residues" evidence="2">
    <location>
        <begin position="1"/>
        <end position="17"/>
    </location>
</feature>
<dbReference type="AlphaFoldDB" id="A0A8H8A2K1"/>
<feature type="repeat" description="ANK" evidence="1">
    <location>
        <begin position="176"/>
        <end position="208"/>
    </location>
</feature>
<evidence type="ECO:0000256" key="1">
    <source>
        <dbReference type="PROSITE-ProRule" id="PRU00023"/>
    </source>
</evidence>
<feature type="non-terminal residue" evidence="3">
    <location>
        <position position="227"/>
    </location>
</feature>
<keyword evidence="4" id="KW-1185">Reference proteome</keyword>
<evidence type="ECO:0000313" key="3">
    <source>
        <dbReference type="EMBL" id="KAG5463712.1"/>
    </source>
</evidence>
<dbReference type="Gene3D" id="1.25.40.20">
    <property type="entry name" value="Ankyrin repeat-containing domain"/>
    <property type="match status" value="1"/>
</dbReference>
<dbReference type="GO" id="GO:0033309">
    <property type="term" value="C:SBF transcription complex"/>
    <property type="evidence" value="ECO:0007669"/>
    <property type="project" value="TreeGrafter"/>
</dbReference>
<dbReference type="SMART" id="SM00248">
    <property type="entry name" value="ANK"/>
    <property type="match status" value="1"/>
</dbReference>
<feature type="non-terminal residue" evidence="3">
    <location>
        <position position="1"/>
    </location>
</feature>
<sequence>DAAAVPKRKLGGKRPARTRQPLTAASRGFGGGPAEHVPAVAAPSVPSSAVPLFALPPAFAFCGEPESEPGAHPNSDASPPGLSIGEPAVAFSRMSSSDFDDVSDPAAVLPPMPAERRKRRRLHAGAGGGSSTPEFQSPTEFADALRDCFLSESLEVPRVPLHLPRNLDVNLPIDAEGHSALHWAAAAGNVRVVRALIQQGANVGCINCANQTPLIRAVTRPDSYESR</sequence>
<dbReference type="PANTHER" id="PTHR43828:SF15">
    <property type="entry name" value="TRANSCRIPTION FACTOR MBP1"/>
    <property type="match status" value="1"/>
</dbReference>
<dbReference type="PROSITE" id="PS50297">
    <property type="entry name" value="ANK_REP_REGION"/>
    <property type="match status" value="1"/>
</dbReference>
<dbReference type="GO" id="GO:0030907">
    <property type="term" value="C:MBF transcription complex"/>
    <property type="evidence" value="ECO:0007669"/>
    <property type="project" value="TreeGrafter"/>
</dbReference>
<dbReference type="Pfam" id="PF12796">
    <property type="entry name" value="Ank_2"/>
    <property type="match status" value="1"/>
</dbReference>
<dbReference type="InterPro" id="IPR036770">
    <property type="entry name" value="Ankyrin_rpt-contain_sf"/>
</dbReference>
<name>A0A8H8A2K1_9FUNG</name>
<organism evidence="3 4">
    <name type="scientific">Olpidium bornovanus</name>
    <dbReference type="NCBI Taxonomy" id="278681"/>
    <lineage>
        <taxon>Eukaryota</taxon>
        <taxon>Fungi</taxon>
        <taxon>Fungi incertae sedis</taxon>
        <taxon>Olpidiomycota</taxon>
        <taxon>Olpidiomycotina</taxon>
        <taxon>Olpidiomycetes</taxon>
        <taxon>Olpidiales</taxon>
        <taxon>Olpidiaceae</taxon>
        <taxon>Olpidium</taxon>
    </lineage>
</organism>
<proteinExistence type="predicted"/>
<dbReference type="InterPro" id="IPR002110">
    <property type="entry name" value="Ankyrin_rpt"/>
</dbReference>
<dbReference type="GO" id="GO:0045944">
    <property type="term" value="P:positive regulation of transcription by RNA polymerase II"/>
    <property type="evidence" value="ECO:0007669"/>
    <property type="project" value="UniProtKB-ARBA"/>
</dbReference>
<evidence type="ECO:0000256" key="2">
    <source>
        <dbReference type="SAM" id="MobiDB-lite"/>
    </source>
</evidence>
<dbReference type="SUPFAM" id="SSF48403">
    <property type="entry name" value="Ankyrin repeat"/>
    <property type="match status" value="1"/>
</dbReference>
<protein>
    <recommendedName>
        <fullName evidence="5">ANK_REP_REGION domain-containing protein</fullName>
    </recommendedName>
</protein>
<reference evidence="3 4" key="1">
    <citation type="journal article" name="Sci. Rep.">
        <title>Genome-scale phylogenetic analyses confirm Olpidium as the closest living zoosporic fungus to the non-flagellated, terrestrial fungi.</title>
        <authorList>
            <person name="Chang Y."/>
            <person name="Rochon D."/>
            <person name="Sekimoto S."/>
            <person name="Wang Y."/>
            <person name="Chovatia M."/>
            <person name="Sandor L."/>
            <person name="Salamov A."/>
            <person name="Grigoriev I.V."/>
            <person name="Stajich J.E."/>
            <person name="Spatafora J.W."/>
        </authorList>
    </citation>
    <scope>NUCLEOTIDE SEQUENCE [LARGE SCALE GENOMIC DNA]</scope>
    <source>
        <strain evidence="3">S191</strain>
    </source>
</reference>
<dbReference type="OrthoDB" id="539213at2759"/>
<dbReference type="EMBL" id="JAEFCI010000199">
    <property type="protein sequence ID" value="KAG5463712.1"/>
    <property type="molecule type" value="Genomic_DNA"/>
</dbReference>
<gene>
    <name evidence="3" type="ORF">BJ554DRAFT_4466</name>
</gene>
<dbReference type="Proteomes" id="UP000673691">
    <property type="component" value="Unassembled WGS sequence"/>
</dbReference>
<keyword evidence="1" id="KW-0040">ANK repeat</keyword>
<dbReference type="PANTHER" id="PTHR43828">
    <property type="entry name" value="ASPARAGINASE"/>
    <property type="match status" value="1"/>
</dbReference>
<accession>A0A8H8A2K1</accession>
<dbReference type="InterPro" id="IPR051642">
    <property type="entry name" value="SWI6-like"/>
</dbReference>